<proteinExistence type="predicted"/>
<gene>
    <name evidence="1" type="ORF">Kpho02_10610</name>
</gene>
<evidence type="ECO:0000313" key="1">
    <source>
        <dbReference type="EMBL" id="GLW68762.1"/>
    </source>
</evidence>
<dbReference type="PANTHER" id="PTHR34293:SF1">
    <property type="entry name" value="HTH-TYPE TRANSCRIPTIONAL REGULATOR TRMBL2"/>
    <property type="match status" value="1"/>
</dbReference>
<dbReference type="InterPro" id="IPR016032">
    <property type="entry name" value="Sig_transdc_resp-reg_C-effctor"/>
</dbReference>
<dbReference type="SUPFAM" id="SSF46894">
    <property type="entry name" value="C-terminal effector domain of the bipartite response regulators"/>
    <property type="match status" value="1"/>
</dbReference>
<protein>
    <submittedName>
        <fullName evidence="1">LuxR family transcriptional regulator</fullName>
    </submittedName>
</protein>
<dbReference type="PANTHER" id="PTHR34293">
    <property type="entry name" value="HTH-TYPE TRANSCRIPTIONAL REGULATOR TRMBL2"/>
    <property type="match status" value="1"/>
</dbReference>
<sequence length="336" mass="36838">MDMSTERRNPAAAPALSPEAKVLYNQAVRSGGKLAGVHVLPAEQEEAALHELLELGLLQPEVGPVGTYAVKAPQQLAETLTLGFQLEATRILHRSIAMSHALQELQKEYQTHIAHPEAGGAIEYVQGRGNINETLAAIMAGASNEMLTAQPGGGRGEEALKIAIARDMEFVERGGTIRTIYQPSARYSNPTISYVQAVTQEGCQVRTLDEAFAKLIVIDRKVAVITVGDEHNRDRAAFVRDDAVIDYIVGVFHSQWERAIPFTGGHEIPPQVVSSMRKQIVRMMLEGIAHRTIARRIGLSERTLARHIAEMREEYGVETLFQLGWKIAHAEGPTAD</sequence>
<accession>A0A9W6V108</accession>
<dbReference type="Gene3D" id="1.10.10.10">
    <property type="entry name" value="Winged helix-like DNA-binding domain superfamily/Winged helix DNA-binding domain"/>
    <property type="match status" value="1"/>
</dbReference>
<dbReference type="GO" id="GO:0006355">
    <property type="term" value="P:regulation of DNA-templated transcription"/>
    <property type="evidence" value="ECO:0007669"/>
    <property type="project" value="InterPro"/>
</dbReference>
<organism evidence="1 2">
    <name type="scientific">Kitasatospora phosalacinea</name>
    <dbReference type="NCBI Taxonomy" id="2065"/>
    <lineage>
        <taxon>Bacteria</taxon>
        <taxon>Bacillati</taxon>
        <taxon>Actinomycetota</taxon>
        <taxon>Actinomycetes</taxon>
        <taxon>Kitasatosporales</taxon>
        <taxon>Streptomycetaceae</taxon>
        <taxon>Kitasatospora</taxon>
    </lineage>
</organism>
<name>A0A9W6V108_9ACTN</name>
<dbReference type="InterPro" id="IPR051797">
    <property type="entry name" value="TrmB-like"/>
</dbReference>
<evidence type="ECO:0000313" key="2">
    <source>
        <dbReference type="Proteomes" id="UP001165041"/>
    </source>
</evidence>
<dbReference type="GO" id="GO:0003677">
    <property type="term" value="F:DNA binding"/>
    <property type="evidence" value="ECO:0007669"/>
    <property type="project" value="InterPro"/>
</dbReference>
<reference evidence="1" key="1">
    <citation type="submission" date="2023-02" db="EMBL/GenBank/DDBJ databases">
        <title>Kitasatospora phosalacinea NBRC 14627.</title>
        <authorList>
            <person name="Ichikawa N."/>
            <person name="Sato H."/>
            <person name="Tonouchi N."/>
        </authorList>
    </citation>
    <scope>NUCLEOTIDE SEQUENCE</scope>
    <source>
        <strain evidence="1">NBRC 14627</strain>
    </source>
</reference>
<dbReference type="InterPro" id="IPR036388">
    <property type="entry name" value="WH-like_DNA-bd_sf"/>
</dbReference>
<dbReference type="AlphaFoldDB" id="A0A9W6V108"/>
<dbReference type="Gene3D" id="3.30.870.10">
    <property type="entry name" value="Endonuclease Chain A"/>
    <property type="match status" value="1"/>
</dbReference>
<dbReference type="Proteomes" id="UP001165041">
    <property type="component" value="Unassembled WGS sequence"/>
</dbReference>
<dbReference type="EMBL" id="BSSA01000002">
    <property type="protein sequence ID" value="GLW68762.1"/>
    <property type="molecule type" value="Genomic_DNA"/>
</dbReference>
<comment type="caution">
    <text evidence="1">The sequence shown here is derived from an EMBL/GenBank/DDBJ whole genome shotgun (WGS) entry which is preliminary data.</text>
</comment>